<dbReference type="AlphaFoldDB" id="S7WJW9"/>
<comment type="similarity">
    <text evidence="2">Belongs to the BCCT transporter (TC 2.A.15) family.</text>
</comment>
<keyword evidence="3" id="KW-0813">Transport</keyword>
<keyword evidence="6 8" id="KW-1133">Transmembrane helix</keyword>
<name>S7WJW9_9BACT</name>
<dbReference type="GO" id="GO:0005886">
    <property type="term" value="C:plasma membrane"/>
    <property type="evidence" value="ECO:0007669"/>
    <property type="project" value="UniProtKB-SubCell"/>
</dbReference>
<dbReference type="Pfam" id="PF02028">
    <property type="entry name" value="BCCT"/>
    <property type="match status" value="1"/>
</dbReference>
<dbReference type="PANTHER" id="PTHR30047">
    <property type="entry name" value="HIGH-AFFINITY CHOLINE TRANSPORT PROTEIN-RELATED"/>
    <property type="match status" value="1"/>
</dbReference>
<accession>S7WJW9</accession>
<dbReference type="PANTHER" id="PTHR30047:SF7">
    <property type="entry name" value="HIGH-AFFINITY CHOLINE TRANSPORT PROTEIN"/>
    <property type="match status" value="1"/>
</dbReference>
<evidence type="ECO:0000256" key="6">
    <source>
        <dbReference type="ARBA" id="ARBA00022989"/>
    </source>
</evidence>
<feature type="transmembrane region" description="Helical" evidence="8">
    <location>
        <begin position="114"/>
        <end position="134"/>
    </location>
</feature>
<evidence type="ECO:0000256" key="3">
    <source>
        <dbReference type="ARBA" id="ARBA00022448"/>
    </source>
</evidence>
<feature type="transmembrane region" description="Helical" evidence="8">
    <location>
        <begin position="43"/>
        <end position="62"/>
    </location>
</feature>
<keyword evidence="4" id="KW-1003">Cell membrane</keyword>
<keyword evidence="5 8" id="KW-0812">Transmembrane</keyword>
<comment type="caution">
    <text evidence="9">The sequence shown here is derived from an EMBL/GenBank/DDBJ whole genome shotgun (WGS) entry which is preliminary data.</text>
</comment>
<keyword evidence="7 8" id="KW-0472">Membrane</keyword>
<sequence length="174" mass="18629">MTALGGSAILLDMQEGVASNTHSLATSIVADESIALFVFLEKFPFSSVGSIIGILLVTSFFVTSSDSGSLVIDSITAGGKLDAPVGQRIFWATTEGTVAAVLLIGGGLTALQTAAITTGLPFLIILLFMCYSLLKGLRLEYAKDKQFEKDMDRKLYEEKLSNVIIKKLEQENKS</sequence>
<dbReference type="eggNOG" id="COG1292">
    <property type="taxonomic scope" value="Bacteria"/>
</dbReference>
<dbReference type="EMBL" id="ATNM01000136">
    <property type="protein sequence ID" value="EPR67014.1"/>
    <property type="molecule type" value="Genomic_DNA"/>
</dbReference>
<feature type="transmembrane region" description="Helical" evidence="8">
    <location>
        <begin position="89"/>
        <end position="108"/>
    </location>
</feature>
<evidence type="ECO:0000256" key="7">
    <source>
        <dbReference type="ARBA" id="ARBA00023136"/>
    </source>
</evidence>
<evidence type="ECO:0000256" key="2">
    <source>
        <dbReference type="ARBA" id="ARBA00005658"/>
    </source>
</evidence>
<protein>
    <submittedName>
        <fullName evidence="9">High-affinity choline uptake protein BetT</fullName>
    </submittedName>
</protein>
<dbReference type="GO" id="GO:0022857">
    <property type="term" value="F:transmembrane transporter activity"/>
    <property type="evidence" value="ECO:0007669"/>
    <property type="project" value="InterPro"/>
</dbReference>
<organism evidence="9 10">
    <name type="scientific">Cyclobacterium qasimii M12-11B</name>
    <dbReference type="NCBI Taxonomy" id="641524"/>
    <lineage>
        <taxon>Bacteria</taxon>
        <taxon>Pseudomonadati</taxon>
        <taxon>Bacteroidota</taxon>
        <taxon>Cytophagia</taxon>
        <taxon>Cytophagales</taxon>
        <taxon>Cyclobacteriaceae</taxon>
        <taxon>Cyclobacterium</taxon>
    </lineage>
</organism>
<evidence type="ECO:0000256" key="5">
    <source>
        <dbReference type="ARBA" id="ARBA00022692"/>
    </source>
</evidence>
<dbReference type="STRING" id="641524.ADICYQ_3884"/>
<evidence type="ECO:0000256" key="8">
    <source>
        <dbReference type="SAM" id="Phobius"/>
    </source>
</evidence>
<dbReference type="PATRIC" id="fig|641524.5.peg.3851"/>
<reference evidence="9 10" key="1">
    <citation type="journal article" date="2013" name="Genome Announc.">
        <title>Draft Genome Sequence of Cyclobacterium qasimii Strain M12-11BT, Isolated from Arctic Marine Sediment.</title>
        <authorList>
            <person name="Shivaji S."/>
            <person name="Ara S."/>
            <person name="Singh A."/>
            <person name="Kumar Pinnaka A."/>
        </authorList>
    </citation>
    <scope>NUCLEOTIDE SEQUENCE [LARGE SCALE GENOMIC DNA]</scope>
    <source>
        <strain evidence="9 10">M12-11B</strain>
    </source>
</reference>
<evidence type="ECO:0000256" key="1">
    <source>
        <dbReference type="ARBA" id="ARBA00004651"/>
    </source>
</evidence>
<proteinExistence type="inferred from homology"/>
<evidence type="ECO:0000256" key="4">
    <source>
        <dbReference type="ARBA" id="ARBA00022475"/>
    </source>
</evidence>
<gene>
    <name evidence="9" type="ORF">ADICYQ_3884</name>
</gene>
<comment type="subcellular location">
    <subcellularLocation>
        <location evidence="1">Cell membrane</location>
        <topology evidence="1">Multi-pass membrane protein</topology>
    </subcellularLocation>
</comment>
<evidence type="ECO:0000313" key="9">
    <source>
        <dbReference type="EMBL" id="EPR67014.1"/>
    </source>
</evidence>
<dbReference type="InterPro" id="IPR000060">
    <property type="entry name" value="BCCT_transptr"/>
</dbReference>
<dbReference type="Proteomes" id="UP000014974">
    <property type="component" value="Unassembled WGS sequence"/>
</dbReference>
<evidence type="ECO:0000313" key="10">
    <source>
        <dbReference type="Proteomes" id="UP000014974"/>
    </source>
</evidence>